<evidence type="ECO:0000256" key="3">
    <source>
        <dbReference type="ARBA" id="ARBA00022837"/>
    </source>
</evidence>
<dbReference type="PANTHER" id="PTHR10502:SF102">
    <property type="entry name" value="ANNEXIN B11"/>
    <property type="match status" value="1"/>
</dbReference>
<dbReference type="InterPro" id="IPR037104">
    <property type="entry name" value="Annexin_sf"/>
</dbReference>
<dbReference type="SMART" id="SM00335">
    <property type="entry name" value="ANX"/>
    <property type="match status" value="5"/>
</dbReference>
<name>A0A6A3Z525_9STRA</name>
<evidence type="ECO:0000313" key="8">
    <source>
        <dbReference type="Proteomes" id="UP000440367"/>
    </source>
</evidence>
<evidence type="ECO:0000256" key="1">
    <source>
        <dbReference type="ARBA" id="ARBA00007831"/>
    </source>
</evidence>
<evidence type="ECO:0000256" key="4">
    <source>
        <dbReference type="ARBA" id="ARBA00023216"/>
    </source>
</evidence>
<evidence type="ECO:0000313" key="7">
    <source>
        <dbReference type="EMBL" id="KAE9229366.1"/>
    </source>
</evidence>
<evidence type="ECO:0000256" key="5">
    <source>
        <dbReference type="ARBA" id="ARBA00023302"/>
    </source>
</evidence>
<dbReference type="GO" id="GO:0005886">
    <property type="term" value="C:plasma membrane"/>
    <property type="evidence" value="ECO:0007669"/>
    <property type="project" value="TreeGrafter"/>
</dbReference>
<accession>A0A6A3Z525</accession>
<dbReference type="PANTHER" id="PTHR10502">
    <property type="entry name" value="ANNEXIN"/>
    <property type="match status" value="1"/>
</dbReference>
<protein>
    <recommendedName>
        <fullName evidence="9">Annexin</fullName>
    </recommendedName>
</protein>
<keyword evidence="5" id="KW-0111">Calcium/phospholipid-binding</keyword>
<dbReference type="SUPFAM" id="SSF47874">
    <property type="entry name" value="Annexin"/>
    <property type="match status" value="2"/>
</dbReference>
<organism evidence="7 8">
    <name type="scientific">Phytophthora fragariae</name>
    <dbReference type="NCBI Taxonomy" id="53985"/>
    <lineage>
        <taxon>Eukaryota</taxon>
        <taxon>Sar</taxon>
        <taxon>Stramenopiles</taxon>
        <taxon>Oomycota</taxon>
        <taxon>Peronosporomycetes</taxon>
        <taxon>Peronosporales</taxon>
        <taxon>Peronosporaceae</taxon>
        <taxon>Phytophthora</taxon>
    </lineage>
</organism>
<feature type="compositionally biased region" description="Low complexity" evidence="6">
    <location>
        <begin position="40"/>
        <end position="65"/>
    </location>
</feature>
<dbReference type="Gene3D" id="1.10.220.10">
    <property type="entry name" value="Annexin"/>
    <property type="match status" value="5"/>
</dbReference>
<feature type="region of interest" description="Disordered" evidence="6">
    <location>
        <begin position="1"/>
        <end position="104"/>
    </location>
</feature>
<feature type="compositionally biased region" description="Low complexity" evidence="6">
    <location>
        <begin position="188"/>
        <end position="210"/>
    </location>
</feature>
<dbReference type="InterPro" id="IPR001464">
    <property type="entry name" value="Annexin"/>
</dbReference>
<feature type="compositionally biased region" description="Low complexity" evidence="6">
    <location>
        <begin position="1"/>
        <end position="12"/>
    </location>
</feature>
<reference evidence="7 8" key="1">
    <citation type="submission" date="2018-08" db="EMBL/GenBank/DDBJ databases">
        <title>Genomic investigation of the strawberry pathogen Phytophthora fragariae indicates pathogenicity is determined by transcriptional variation in three key races.</title>
        <authorList>
            <person name="Adams T.M."/>
            <person name="Armitage A.D."/>
            <person name="Sobczyk M.K."/>
            <person name="Bates H.J."/>
            <person name="Dunwell J.M."/>
            <person name="Nellist C.F."/>
            <person name="Harrison R.J."/>
        </authorList>
    </citation>
    <scope>NUCLEOTIDE SEQUENCE [LARGE SCALE GENOMIC DNA]</scope>
    <source>
        <strain evidence="7 8">BC-1</strain>
    </source>
</reference>
<dbReference type="GO" id="GO:0005544">
    <property type="term" value="F:calcium-dependent phospholipid binding"/>
    <property type="evidence" value="ECO:0007669"/>
    <property type="project" value="UniProtKB-KW"/>
</dbReference>
<evidence type="ECO:0000256" key="2">
    <source>
        <dbReference type="ARBA" id="ARBA00022737"/>
    </source>
</evidence>
<comment type="caution">
    <text evidence="7">The sequence shown here is derived from an EMBL/GenBank/DDBJ whole genome shotgun (WGS) entry which is preliminary data.</text>
</comment>
<keyword evidence="2" id="KW-0677">Repeat</keyword>
<proteinExistence type="inferred from homology"/>
<comment type="similarity">
    <text evidence="1">Belongs to the annexin family.</text>
</comment>
<dbReference type="PROSITE" id="PS51897">
    <property type="entry name" value="ANNEXIN_2"/>
    <property type="match status" value="4"/>
</dbReference>
<feature type="non-terminal residue" evidence="7">
    <location>
        <position position="1"/>
    </location>
</feature>
<feature type="compositionally biased region" description="Low complexity" evidence="6">
    <location>
        <begin position="74"/>
        <end position="97"/>
    </location>
</feature>
<dbReference type="InterPro" id="IPR018502">
    <property type="entry name" value="Annexin_repeat"/>
</dbReference>
<keyword evidence="3" id="KW-0106">Calcium</keyword>
<evidence type="ECO:0008006" key="9">
    <source>
        <dbReference type="Google" id="ProtNLM"/>
    </source>
</evidence>
<dbReference type="GO" id="GO:0001786">
    <property type="term" value="F:phosphatidylserine binding"/>
    <property type="evidence" value="ECO:0007669"/>
    <property type="project" value="TreeGrafter"/>
</dbReference>
<feature type="region of interest" description="Disordered" evidence="6">
    <location>
        <begin position="159"/>
        <end position="234"/>
    </location>
</feature>
<dbReference type="PRINTS" id="PR00196">
    <property type="entry name" value="ANNEXIN"/>
</dbReference>
<sequence length="1376" mass="146581">VDTTETVTTETVTSEDASAVTGEDVSGDVTRSVTERGGYTATSGWTSGTGATQQTTETTEVTETTETTDETTEITEVSETTETTGETTEITEVSETTETQEDVSSDNNKVIGVAAGTIGAAAVIGSAVSAIRSENTSADVGSTETTEVVDTTETVTTETVTSEDASAVTGEDVSGDVTRSVTERGGYTATSGWTSGTGATQQTTEATETTETTDETTEITEVSETTETQEDVSSDNNKVIGVAAGTIGAAAVIGSAVSAIRSENTSADVGSTETTEVVDTTETVTNEEVGLMRSKEFGRLCHDLVKNDSEKTLVVLGLSGSTKHGSKLRKVKDASSEWNWLSQFVRFCAKHGKSVASLEPEEARELARTFCAKNFSSFSENLYESGSLDEKRTAWNVSYALSAHFPELAVQEFGVEFGQHKRVLAISEVLHEDKKVTEAATAEVVASMLKESPRLSGGYENVLITEGGKTVFYGSVKSLRAFFQEFGSNQADDFDVTQFLLGLSSDNNAQYQVSVIDGANEEKENQRIQRLSSFVSFADDSVIITDTDLSQEVKKPNFDDNKLSQAAVSSGSTVIEGGAAIVASASVEEKASISSIGAVSASTKESAAVTAATSAASGEESSAALTKAGTAAMSSLYARYAREGSSIESMTFSADIDAAAQEIQRVCTGAASDEAALASLLLSKTAEQRYLIWWRYRILYKQSLTVWVKSTSEYGVLLKMLASPLEHVEAEILRKATKGLGTTEEWIYPVVMARSNAEIALLKKTFQEKYGDDLVKVLSGELSGDLKKVILTAMRGEVAEFNASIHTSAKAAADADALYKAGEGRMGTDETTFINILVLSPAEHVRSINTAYAAKYKTDVAGAIKTEFSGDARRALLFLVRSVLEPVDLLAELFETTLQSASKNAYGLSAWVVRYYRLLVRIRIVYMRLYRQELRTRIQSVVSGEYCQLLLSVFDAAEVEFGASASGSGSVSVAAVSASGSGSVSVAAVSASSGAAVRGGAAVSGAAEGGAAISASASVEEKASISSSVVKKTVSSSVTALSSSIVRSLRFGNLYAQSCHDVAGGATLGLYADIEAAVEEIKSSCTGALSDEKSLASILVSKTAEQSYLIWWRYRILYKQSLTVWVKSTSDYGVLLKMLASPLEHVEAEILRKATKGLGTTEEWIYPVVMARSNAEIALLKETYRELYGDDLVNVLRGELSGGLKKIIMAAMQGDVPSFDAAVHTSAKAAADADVLYKAGEGKWGTDEETFIRIVVSSPAEHLRDIDAAYSKKYKKTSIIKAIKGEFKGDAQAALLFHVRMVFEPFELLAGLFESTMKGLGTDEYGLSAAVMRYHVLLPEVKAAYKKLYGKELSQRIRGDTSGEYRDLLLAIVDGQ</sequence>
<keyword evidence="4" id="KW-0041">Annexin</keyword>
<dbReference type="GO" id="GO:0005737">
    <property type="term" value="C:cytoplasm"/>
    <property type="evidence" value="ECO:0007669"/>
    <property type="project" value="TreeGrafter"/>
</dbReference>
<dbReference type="FunFam" id="1.10.220.10:FF:000041">
    <property type="entry name" value="Annexin"/>
    <property type="match status" value="2"/>
</dbReference>
<dbReference type="FunFam" id="1.10.220.10:FF:000002">
    <property type="entry name" value="Annexin"/>
    <property type="match status" value="2"/>
</dbReference>
<dbReference type="GO" id="GO:0005509">
    <property type="term" value="F:calcium ion binding"/>
    <property type="evidence" value="ECO:0007669"/>
    <property type="project" value="InterPro"/>
</dbReference>
<dbReference type="EMBL" id="QXGD01000669">
    <property type="protein sequence ID" value="KAE9229366.1"/>
    <property type="molecule type" value="Genomic_DNA"/>
</dbReference>
<dbReference type="Pfam" id="PF00191">
    <property type="entry name" value="Annexin"/>
    <property type="match status" value="5"/>
</dbReference>
<gene>
    <name evidence="7" type="ORF">PF002_g13326</name>
</gene>
<evidence type="ECO:0000256" key="6">
    <source>
        <dbReference type="SAM" id="MobiDB-lite"/>
    </source>
</evidence>
<dbReference type="Proteomes" id="UP000440367">
    <property type="component" value="Unassembled WGS sequence"/>
</dbReference>